<proteinExistence type="predicted"/>
<dbReference type="SUPFAM" id="SSF69287">
    <property type="entry name" value="Urease metallochaperone UreE, N-terminal domain"/>
    <property type="match status" value="1"/>
</dbReference>
<protein>
    <submittedName>
        <fullName evidence="2">Urease accessory protein UreE</fullName>
    </submittedName>
</protein>
<evidence type="ECO:0000313" key="2">
    <source>
        <dbReference type="EMBL" id="CAA2105315.1"/>
    </source>
</evidence>
<dbReference type="SUPFAM" id="SSF69737">
    <property type="entry name" value="Urease metallochaperone UreE, C-terminal domain"/>
    <property type="match status" value="1"/>
</dbReference>
<name>A0A679IZD3_9HYPH</name>
<dbReference type="SMART" id="SM00988">
    <property type="entry name" value="UreE_N"/>
    <property type="match status" value="1"/>
</dbReference>
<feature type="domain" description="UreE urease accessory N-terminal" evidence="1">
    <location>
        <begin position="16"/>
        <end position="78"/>
    </location>
</feature>
<evidence type="ECO:0000259" key="1">
    <source>
        <dbReference type="SMART" id="SM00988"/>
    </source>
</evidence>
<gene>
    <name evidence="2" type="primary">ureE</name>
    <name evidence="2" type="ORF">MBUL_03131</name>
</gene>
<dbReference type="EMBL" id="LR743504">
    <property type="protein sequence ID" value="CAA2105315.1"/>
    <property type="molecule type" value="Genomic_DNA"/>
</dbReference>
<dbReference type="InterPro" id="IPR036118">
    <property type="entry name" value="UreE_N_sf"/>
</dbReference>
<dbReference type="Pfam" id="PF02814">
    <property type="entry name" value="UreE_N"/>
    <property type="match status" value="1"/>
</dbReference>
<accession>A0A679IZD3</accession>
<dbReference type="InterPro" id="IPR004029">
    <property type="entry name" value="UreE_N"/>
</dbReference>
<dbReference type="NCBIfam" id="NF009752">
    <property type="entry name" value="PRK13261.1-2"/>
    <property type="match status" value="1"/>
</dbReference>
<sequence>MRVIDRIVGSRLDPEIAHRLHHLDHHHAVDILAIDSADTARRRLRATTEGGEDIAIALPREETLFDGAVLILETDRAVVVRVGAESWLRLAPGDKAAALELGYHAGNLHWRVRFDGEDLLVALEGPPEDYLARLGDLTASGRVVHGVDGRTEAA</sequence>
<organism evidence="2">
    <name type="scientific">Methylobacterium bullatum</name>
    <dbReference type="NCBI Taxonomy" id="570505"/>
    <lineage>
        <taxon>Bacteria</taxon>
        <taxon>Pseudomonadati</taxon>
        <taxon>Pseudomonadota</taxon>
        <taxon>Alphaproteobacteria</taxon>
        <taxon>Hyphomicrobiales</taxon>
        <taxon>Methylobacteriaceae</taxon>
        <taxon>Methylobacterium</taxon>
    </lineage>
</organism>
<reference evidence="2" key="1">
    <citation type="submission" date="2019-12" db="EMBL/GenBank/DDBJ databases">
        <authorList>
            <person name="Cremers G."/>
        </authorList>
    </citation>
    <scope>NUCLEOTIDE SEQUENCE</scope>
    <source>
        <strain evidence="2">Mbul1</strain>
    </source>
</reference>
<dbReference type="AlphaFoldDB" id="A0A679IZD3"/>
<dbReference type="Gene3D" id="2.60.260.20">
    <property type="entry name" value="Urease metallochaperone UreE, N-terminal domain"/>
    <property type="match status" value="1"/>
</dbReference>